<evidence type="ECO:0000313" key="3">
    <source>
        <dbReference type="WBParaSite" id="L893_g9709.t1"/>
    </source>
</evidence>
<organism evidence="2 3">
    <name type="scientific">Steinernema glaseri</name>
    <dbReference type="NCBI Taxonomy" id="37863"/>
    <lineage>
        <taxon>Eukaryota</taxon>
        <taxon>Metazoa</taxon>
        <taxon>Ecdysozoa</taxon>
        <taxon>Nematoda</taxon>
        <taxon>Chromadorea</taxon>
        <taxon>Rhabditida</taxon>
        <taxon>Tylenchina</taxon>
        <taxon>Panagrolaimomorpha</taxon>
        <taxon>Strongyloidoidea</taxon>
        <taxon>Steinernematidae</taxon>
        <taxon>Steinernema</taxon>
    </lineage>
</organism>
<keyword evidence="1" id="KW-0812">Transmembrane</keyword>
<keyword evidence="1" id="KW-1133">Transmembrane helix</keyword>
<accession>A0A1I8AW66</accession>
<reference evidence="3" key="1">
    <citation type="submission" date="2016-11" db="UniProtKB">
        <authorList>
            <consortium name="WormBaseParasite"/>
        </authorList>
    </citation>
    <scope>IDENTIFICATION</scope>
</reference>
<dbReference type="WBParaSite" id="L893_g9709.t1">
    <property type="protein sequence ID" value="L893_g9709.t1"/>
    <property type="gene ID" value="L893_g9709"/>
</dbReference>
<sequence>MYNYWGTPLMWHGSTIWVPLLVLLQLPLFYADHSWAIIWASFFMYSTRPIPSRLSLCPQLDITLVEALWSKKNVHLTKGLRQNGRRHRLSRELIGKNIVRYSVLVWLTQITWTALACSRKTP</sequence>
<protein>
    <submittedName>
        <fullName evidence="3">Secreted protein</fullName>
    </submittedName>
</protein>
<proteinExistence type="predicted"/>
<feature type="transmembrane region" description="Helical" evidence="1">
    <location>
        <begin position="20"/>
        <end position="45"/>
    </location>
</feature>
<dbReference type="Proteomes" id="UP000095287">
    <property type="component" value="Unplaced"/>
</dbReference>
<evidence type="ECO:0000313" key="2">
    <source>
        <dbReference type="Proteomes" id="UP000095287"/>
    </source>
</evidence>
<evidence type="ECO:0000256" key="1">
    <source>
        <dbReference type="SAM" id="Phobius"/>
    </source>
</evidence>
<name>A0A1I8AW66_9BILA</name>
<dbReference type="AlphaFoldDB" id="A0A1I8AW66"/>
<keyword evidence="1" id="KW-0472">Membrane</keyword>
<keyword evidence="2" id="KW-1185">Reference proteome</keyword>